<keyword evidence="5" id="KW-0460">Magnesium</keyword>
<dbReference type="EMBL" id="HBKP01016276">
    <property type="protein sequence ID" value="CAE2227047.1"/>
    <property type="molecule type" value="Transcribed_RNA"/>
</dbReference>
<reference evidence="7" key="1">
    <citation type="submission" date="2021-01" db="EMBL/GenBank/DDBJ databases">
        <authorList>
            <person name="Corre E."/>
            <person name="Pelletier E."/>
            <person name="Niang G."/>
            <person name="Scheremetjew M."/>
            <person name="Finn R."/>
            <person name="Kale V."/>
            <person name="Holt S."/>
            <person name="Cochrane G."/>
            <person name="Meng A."/>
            <person name="Brown T."/>
            <person name="Cohen L."/>
        </authorList>
    </citation>
    <scope>NUCLEOTIDE SEQUENCE</scope>
    <source>
        <strain evidence="7">DIVA3 518/3/11/1/6</strain>
    </source>
</reference>
<protein>
    <recommendedName>
        <fullName evidence="6">TGS domain-containing protein</fullName>
    </recommendedName>
</protein>
<dbReference type="AlphaFoldDB" id="A0A7S4MKA1"/>
<dbReference type="InterPro" id="IPR004095">
    <property type="entry name" value="TGS"/>
</dbReference>
<dbReference type="SUPFAM" id="SSF52540">
    <property type="entry name" value="P-loop containing nucleoside triphosphate hydrolases"/>
    <property type="match status" value="1"/>
</dbReference>
<dbReference type="Gene3D" id="3.10.20.30">
    <property type="match status" value="1"/>
</dbReference>
<accession>A0A7S4MKA1</accession>
<dbReference type="GO" id="GO:0046872">
    <property type="term" value="F:metal ion binding"/>
    <property type="evidence" value="ECO:0007669"/>
    <property type="project" value="UniProtKB-KW"/>
</dbReference>
<keyword evidence="3" id="KW-0547">Nucleotide-binding</keyword>
<keyword evidence="2" id="KW-0479">Metal-binding</keyword>
<evidence type="ECO:0000259" key="6">
    <source>
        <dbReference type="PROSITE" id="PS51880"/>
    </source>
</evidence>
<dbReference type="InterPro" id="IPR013029">
    <property type="entry name" value="YchF_C"/>
</dbReference>
<dbReference type="Pfam" id="PF06071">
    <property type="entry name" value="YchF-GTPase_C"/>
    <property type="match status" value="1"/>
</dbReference>
<proteinExistence type="predicted"/>
<comment type="cofactor">
    <cofactor evidence="1">
        <name>Mg(2+)</name>
        <dbReference type="ChEBI" id="CHEBI:18420"/>
    </cofactor>
</comment>
<dbReference type="PROSITE" id="PS51880">
    <property type="entry name" value="TGS"/>
    <property type="match status" value="1"/>
</dbReference>
<organism evidence="7">
    <name type="scientific">Vannella robusta</name>
    <dbReference type="NCBI Taxonomy" id="1487602"/>
    <lineage>
        <taxon>Eukaryota</taxon>
        <taxon>Amoebozoa</taxon>
        <taxon>Discosea</taxon>
        <taxon>Flabellinia</taxon>
        <taxon>Vannellidae</taxon>
        <taxon>Vannella</taxon>
    </lineage>
</organism>
<keyword evidence="4" id="KW-0067">ATP-binding</keyword>
<evidence type="ECO:0000256" key="5">
    <source>
        <dbReference type="ARBA" id="ARBA00022842"/>
    </source>
</evidence>
<dbReference type="PANTHER" id="PTHR23305">
    <property type="entry name" value="OBG GTPASE FAMILY"/>
    <property type="match status" value="1"/>
</dbReference>
<evidence type="ECO:0000256" key="3">
    <source>
        <dbReference type="ARBA" id="ARBA00022741"/>
    </source>
</evidence>
<dbReference type="GO" id="GO:0005737">
    <property type="term" value="C:cytoplasm"/>
    <property type="evidence" value="ECO:0007669"/>
    <property type="project" value="TreeGrafter"/>
</dbReference>
<dbReference type="PANTHER" id="PTHR23305:SF18">
    <property type="entry name" value="OBG-TYPE G DOMAIN-CONTAINING PROTEIN"/>
    <property type="match status" value="1"/>
</dbReference>
<dbReference type="GO" id="GO:0016887">
    <property type="term" value="F:ATP hydrolysis activity"/>
    <property type="evidence" value="ECO:0007669"/>
    <property type="project" value="TreeGrafter"/>
</dbReference>
<evidence type="ECO:0000313" key="7">
    <source>
        <dbReference type="EMBL" id="CAE2227047.1"/>
    </source>
</evidence>
<dbReference type="GO" id="GO:0005524">
    <property type="term" value="F:ATP binding"/>
    <property type="evidence" value="ECO:0007669"/>
    <property type="project" value="UniProtKB-KW"/>
</dbReference>
<evidence type="ECO:0000256" key="1">
    <source>
        <dbReference type="ARBA" id="ARBA00001946"/>
    </source>
</evidence>
<feature type="domain" description="TGS" evidence="6">
    <location>
        <begin position="87"/>
        <end position="170"/>
    </location>
</feature>
<dbReference type="InterPro" id="IPR012676">
    <property type="entry name" value="TGS-like"/>
</dbReference>
<gene>
    <name evidence="7" type="ORF">VSP0166_LOCUS11528</name>
</gene>
<sequence length="174" mass="19460">MGLLSAKPIVYLLNVSEDDYAKKNFPGKELLEDRIKKQDIKARVVPYCAEIEEMVMSMGDEGSIYSEVNNFVSALPQIAHAGYEVLGLMQYFTVGEDEVRAWPVREGATAPQAAGCIHTDFEKAFAAVEVAKYSEFLAHREANPKFVPLKMAKFGKKYIVEDGDILQFTTTLKK</sequence>
<dbReference type="InterPro" id="IPR012675">
    <property type="entry name" value="Beta-grasp_dom_sf"/>
</dbReference>
<dbReference type="InterPro" id="IPR027417">
    <property type="entry name" value="P-loop_NTPase"/>
</dbReference>
<name>A0A7S4MKA1_9EUKA</name>
<evidence type="ECO:0000256" key="2">
    <source>
        <dbReference type="ARBA" id="ARBA00022723"/>
    </source>
</evidence>
<dbReference type="SUPFAM" id="SSF81271">
    <property type="entry name" value="TGS-like"/>
    <property type="match status" value="1"/>
</dbReference>
<dbReference type="FunFam" id="3.10.20.30:FF:000029">
    <property type="entry name" value="Obg-like ATPase 1"/>
    <property type="match status" value="1"/>
</dbReference>
<evidence type="ECO:0000256" key="4">
    <source>
        <dbReference type="ARBA" id="ARBA00022840"/>
    </source>
</evidence>